<sequence length="60" mass="6938">PPYADGDLQRRRQLPCMIPVILVQYGIRIYMRHGDILLLSLITYAYLYGVAVCDNRNNVI</sequence>
<proteinExistence type="predicted"/>
<organism evidence="2 3">
    <name type="scientific">Aegilops tauschii subsp. strangulata</name>
    <name type="common">Goatgrass</name>
    <dbReference type="NCBI Taxonomy" id="200361"/>
    <lineage>
        <taxon>Eukaryota</taxon>
        <taxon>Viridiplantae</taxon>
        <taxon>Streptophyta</taxon>
        <taxon>Embryophyta</taxon>
        <taxon>Tracheophyta</taxon>
        <taxon>Spermatophyta</taxon>
        <taxon>Magnoliopsida</taxon>
        <taxon>Liliopsida</taxon>
        <taxon>Poales</taxon>
        <taxon>Poaceae</taxon>
        <taxon>BOP clade</taxon>
        <taxon>Pooideae</taxon>
        <taxon>Triticodae</taxon>
        <taxon>Triticeae</taxon>
        <taxon>Triticinae</taxon>
        <taxon>Aegilops</taxon>
    </lineage>
</organism>
<reference evidence="3" key="2">
    <citation type="journal article" date="2017" name="Nat. Plants">
        <title>The Aegilops tauschii genome reveals multiple impacts of transposons.</title>
        <authorList>
            <person name="Zhao G."/>
            <person name="Zou C."/>
            <person name="Li K."/>
            <person name="Wang K."/>
            <person name="Li T."/>
            <person name="Gao L."/>
            <person name="Zhang X."/>
            <person name="Wang H."/>
            <person name="Yang Z."/>
            <person name="Liu X."/>
            <person name="Jiang W."/>
            <person name="Mao L."/>
            <person name="Kong X."/>
            <person name="Jiao Y."/>
            <person name="Jia J."/>
        </authorList>
    </citation>
    <scope>NUCLEOTIDE SEQUENCE [LARGE SCALE GENOMIC DNA]</scope>
    <source>
        <strain evidence="3">cv. AL8/78</strain>
    </source>
</reference>
<reference evidence="3" key="1">
    <citation type="journal article" date="2014" name="Science">
        <title>Ancient hybridizations among the ancestral genomes of bread wheat.</title>
        <authorList>
            <consortium name="International Wheat Genome Sequencing Consortium,"/>
            <person name="Marcussen T."/>
            <person name="Sandve S.R."/>
            <person name="Heier L."/>
            <person name="Spannagl M."/>
            <person name="Pfeifer M."/>
            <person name="Jakobsen K.S."/>
            <person name="Wulff B.B."/>
            <person name="Steuernagel B."/>
            <person name="Mayer K.F."/>
            <person name="Olsen O.A."/>
        </authorList>
    </citation>
    <scope>NUCLEOTIDE SEQUENCE [LARGE SCALE GENOMIC DNA]</scope>
    <source>
        <strain evidence="3">cv. AL8/78</strain>
    </source>
</reference>
<feature type="transmembrane region" description="Helical" evidence="1">
    <location>
        <begin position="36"/>
        <end position="53"/>
    </location>
</feature>
<dbReference type="EnsemblPlants" id="AET2Gv21257800.2">
    <property type="protein sequence ID" value="AET2Gv21257800.2"/>
    <property type="gene ID" value="AET2Gv21257800"/>
</dbReference>
<reference evidence="2" key="5">
    <citation type="journal article" date="2021" name="G3 (Bethesda)">
        <title>Aegilops tauschii genome assembly Aet v5.0 features greater sequence contiguity and improved annotation.</title>
        <authorList>
            <person name="Wang L."/>
            <person name="Zhu T."/>
            <person name="Rodriguez J.C."/>
            <person name="Deal K.R."/>
            <person name="Dubcovsky J."/>
            <person name="McGuire P.E."/>
            <person name="Lux T."/>
            <person name="Spannagl M."/>
            <person name="Mayer K.F.X."/>
            <person name="Baldrich P."/>
            <person name="Meyers B.C."/>
            <person name="Huo N."/>
            <person name="Gu Y.Q."/>
            <person name="Zhou H."/>
            <person name="Devos K.M."/>
            <person name="Bennetzen J.L."/>
            <person name="Unver T."/>
            <person name="Budak H."/>
            <person name="Gulick P.J."/>
            <person name="Galiba G."/>
            <person name="Kalapos B."/>
            <person name="Nelson D.R."/>
            <person name="Li P."/>
            <person name="You F.M."/>
            <person name="Luo M.C."/>
            <person name="Dvorak J."/>
        </authorList>
    </citation>
    <scope>NUCLEOTIDE SEQUENCE [LARGE SCALE GENOMIC DNA]</scope>
    <source>
        <strain evidence="2">cv. AL8/78</strain>
    </source>
</reference>
<keyword evidence="3" id="KW-1185">Reference proteome</keyword>
<dbReference type="Proteomes" id="UP000015105">
    <property type="component" value="Chromosome 2D"/>
</dbReference>
<protein>
    <submittedName>
        <fullName evidence="2">Uncharacterized protein</fullName>
    </submittedName>
</protein>
<keyword evidence="1" id="KW-1133">Transmembrane helix</keyword>
<accession>A0A453DIQ4</accession>
<dbReference type="AlphaFoldDB" id="A0A453DIQ4"/>
<keyword evidence="1" id="KW-0812">Transmembrane</keyword>
<name>A0A453DIQ4_AEGTS</name>
<reference evidence="2" key="3">
    <citation type="journal article" date="2017" name="Nature">
        <title>Genome sequence of the progenitor of the wheat D genome Aegilops tauschii.</title>
        <authorList>
            <person name="Luo M.C."/>
            <person name="Gu Y.Q."/>
            <person name="Puiu D."/>
            <person name="Wang H."/>
            <person name="Twardziok S.O."/>
            <person name="Deal K.R."/>
            <person name="Huo N."/>
            <person name="Zhu T."/>
            <person name="Wang L."/>
            <person name="Wang Y."/>
            <person name="McGuire P.E."/>
            <person name="Liu S."/>
            <person name="Long H."/>
            <person name="Ramasamy R.K."/>
            <person name="Rodriguez J.C."/>
            <person name="Van S.L."/>
            <person name="Yuan L."/>
            <person name="Wang Z."/>
            <person name="Xia Z."/>
            <person name="Xiao L."/>
            <person name="Anderson O.D."/>
            <person name="Ouyang S."/>
            <person name="Liang Y."/>
            <person name="Zimin A.V."/>
            <person name="Pertea G."/>
            <person name="Qi P."/>
            <person name="Bennetzen J.L."/>
            <person name="Dai X."/>
            <person name="Dawson M.W."/>
            <person name="Muller H.G."/>
            <person name="Kugler K."/>
            <person name="Rivarola-Duarte L."/>
            <person name="Spannagl M."/>
            <person name="Mayer K.F.X."/>
            <person name="Lu F.H."/>
            <person name="Bevan M.W."/>
            <person name="Leroy P."/>
            <person name="Li P."/>
            <person name="You F.M."/>
            <person name="Sun Q."/>
            <person name="Liu Z."/>
            <person name="Lyons E."/>
            <person name="Wicker T."/>
            <person name="Salzberg S.L."/>
            <person name="Devos K.M."/>
            <person name="Dvorak J."/>
        </authorList>
    </citation>
    <scope>NUCLEOTIDE SEQUENCE [LARGE SCALE GENOMIC DNA]</scope>
    <source>
        <strain evidence="2">cv. AL8/78</strain>
    </source>
</reference>
<evidence type="ECO:0000256" key="1">
    <source>
        <dbReference type="SAM" id="Phobius"/>
    </source>
</evidence>
<dbReference type="Gramene" id="AET2Gv21257800.2">
    <property type="protein sequence ID" value="AET2Gv21257800.2"/>
    <property type="gene ID" value="AET2Gv21257800"/>
</dbReference>
<keyword evidence="1" id="KW-0472">Membrane</keyword>
<reference evidence="2" key="4">
    <citation type="submission" date="2019-03" db="UniProtKB">
        <authorList>
            <consortium name="EnsemblPlants"/>
        </authorList>
    </citation>
    <scope>IDENTIFICATION</scope>
</reference>
<evidence type="ECO:0000313" key="2">
    <source>
        <dbReference type="EnsemblPlants" id="AET2Gv21257800.2"/>
    </source>
</evidence>
<evidence type="ECO:0000313" key="3">
    <source>
        <dbReference type="Proteomes" id="UP000015105"/>
    </source>
</evidence>